<dbReference type="AlphaFoldDB" id="A0AAW3U0F0"/>
<dbReference type="Proteomes" id="UP000576603">
    <property type="component" value="Unassembled WGS sequence"/>
</dbReference>
<evidence type="ECO:0000313" key="2">
    <source>
        <dbReference type="Proteomes" id="UP000576603"/>
    </source>
</evidence>
<protein>
    <submittedName>
        <fullName evidence="1">Uncharacterized protein</fullName>
    </submittedName>
</protein>
<dbReference type="EMBL" id="JACHNL010000002">
    <property type="protein sequence ID" value="MBB4722668.1"/>
    <property type="molecule type" value="Genomic_DNA"/>
</dbReference>
<sequence length="62" mass="7122">MTSHQSIIDRDIEQYESDVEHHSMALLRCPNGQEWLHRRRRDAAASAASALRTYREALKATA</sequence>
<comment type="caution">
    <text evidence="1">The sequence shown here is derived from an EMBL/GenBank/DDBJ whole genome shotgun (WGS) entry which is preliminary data.</text>
</comment>
<evidence type="ECO:0000313" key="1">
    <source>
        <dbReference type="EMBL" id="MBB4722668.1"/>
    </source>
</evidence>
<proteinExistence type="predicted"/>
<accession>A0AAW3U0F0</accession>
<reference evidence="1 2" key="1">
    <citation type="submission" date="2020-08" db="EMBL/GenBank/DDBJ databases">
        <title>Studying the diversity of plant-associated saprophytic bacteria and their role in host health and plant-pathogen interactions.</title>
        <authorList>
            <person name="Potnis N."/>
        </authorList>
    </citation>
    <scope>NUCLEOTIDE SEQUENCE [LARGE SCALE GENOMIC DNA]</scope>
    <source>
        <strain evidence="1 2">CFBP 7922</strain>
    </source>
</reference>
<gene>
    <name evidence="1" type="ORF">FHY32_000986</name>
</gene>
<name>A0AAW3U0F0_XANEU</name>
<dbReference type="RefSeq" id="WP_184420248.1">
    <property type="nucleotide sequence ID" value="NZ_JACHNK010000002.1"/>
</dbReference>
<organism evidence="1 2">
    <name type="scientific">Xanthomonas euvesicatoria</name>
    <dbReference type="NCBI Taxonomy" id="456327"/>
    <lineage>
        <taxon>Bacteria</taxon>
        <taxon>Pseudomonadati</taxon>
        <taxon>Pseudomonadota</taxon>
        <taxon>Gammaproteobacteria</taxon>
        <taxon>Lysobacterales</taxon>
        <taxon>Lysobacteraceae</taxon>
        <taxon>Xanthomonas</taxon>
    </lineage>
</organism>